<dbReference type="GO" id="GO:0003774">
    <property type="term" value="F:cytoskeletal motor activity"/>
    <property type="evidence" value="ECO:0007669"/>
    <property type="project" value="InterPro"/>
</dbReference>
<dbReference type="FunFam" id="1.10.220.30:FF:000001">
    <property type="entry name" value="Flagellar motor switch protein FliG"/>
    <property type="match status" value="1"/>
</dbReference>
<reference evidence="14 15" key="1">
    <citation type="submission" date="2018-12" db="EMBL/GenBank/DDBJ databases">
        <authorList>
            <person name="Sun L."/>
            <person name="Chen Z."/>
        </authorList>
    </citation>
    <scope>NUCLEOTIDE SEQUENCE [LARGE SCALE GENOMIC DNA]</scope>
    <source>
        <strain evidence="14 15">LMG 29736</strain>
    </source>
</reference>
<evidence type="ECO:0000256" key="6">
    <source>
        <dbReference type="ARBA" id="ARBA00022500"/>
    </source>
</evidence>
<dbReference type="PANTHER" id="PTHR30534">
    <property type="entry name" value="FLAGELLAR MOTOR SWITCH PROTEIN FLIG"/>
    <property type="match status" value="1"/>
</dbReference>
<dbReference type="InterPro" id="IPR000090">
    <property type="entry name" value="Flg_Motor_Flig"/>
</dbReference>
<dbReference type="InterPro" id="IPR023087">
    <property type="entry name" value="Flg_Motor_Flig_C"/>
</dbReference>
<evidence type="ECO:0000259" key="11">
    <source>
        <dbReference type="Pfam" id="PF14841"/>
    </source>
</evidence>
<dbReference type="Proteomes" id="UP000680670">
    <property type="component" value="Unassembled WGS sequence"/>
</dbReference>
<dbReference type="PANTHER" id="PTHR30534:SF0">
    <property type="entry name" value="FLAGELLAR MOTOR SWITCH PROTEIN FLIG"/>
    <property type="match status" value="1"/>
</dbReference>
<evidence type="ECO:0000313" key="14">
    <source>
        <dbReference type="EMBL" id="RST60765.1"/>
    </source>
</evidence>
<dbReference type="Pfam" id="PF14842">
    <property type="entry name" value="FliG_N"/>
    <property type="match status" value="1"/>
</dbReference>
<dbReference type="Pfam" id="PF01706">
    <property type="entry name" value="FliG_C"/>
    <property type="match status" value="1"/>
</dbReference>
<evidence type="ECO:0000259" key="10">
    <source>
        <dbReference type="Pfam" id="PF01706"/>
    </source>
</evidence>
<keyword evidence="16" id="KW-1185">Reference proteome</keyword>
<keyword evidence="7" id="KW-0283">Flagellar rotation</keyword>
<dbReference type="NCBIfam" id="TIGR00207">
    <property type="entry name" value="fliG"/>
    <property type="match status" value="1"/>
</dbReference>
<dbReference type="SUPFAM" id="SSF48029">
    <property type="entry name" value="FliG"/>
    <property type="match status" value="2"/>
</dbReference>
<evidence type="ECO:0000256" key="1">
    <source>
        <dbReference type="ARBA" id="ARBA00004117"/>
    </source>
</evidence>
<dbReference type="Proteomes" id="UP000287296">
    <property type="component" value="Unassembled WGS sequence"/>
</dbReference>
<protein>
    <recommendedName>
        <fullName evidence="4">Flagellar motor switch protein FliG</fullName>
    </recommendedName>
</protein>
<dbReference type="PRINTS" id="PR00954">
    <property type="entry name" value="FLGMOTORFLIG"/>
</dbReference>
<keyword evidence="5" id="KW-1003">Cell membrane</keyword>
<keyword evidence="9" id="KW-0975">Bacterial flagellum</keyword>
<keyword evidence="14" id="KW-0969">Cilium</keyword>
<dbReference type="GO" id="GO:0009425">
    <property type="term" value="C:bacterial-type flagellum basal body"/>
    <property type="evidence" value="ECO:0007669"/>
    <property type="project" value="UniProtKB-SubCell"/>
</dbReference>
<keyword evidence="14" id="KW-0966">Cell projection</keyword>
<feature type="domain" description="Flagellar motor switch protein FliG middle" evidence="11">
    <location>
        <begin position="118"/>
        <end position="190"/>
    </location>
</feature>
<evidence type="ECO:0000256" key="4">
    <source>
        <dbReference type="ARBA" id="ARBA00021870"/>
    </source>
</evidence>
<evidence type="ECO:0000313" key="16">
    <source>
        <dbReference type="Proteomes" id="UP000680670"/>
    </source>
</evidence>
<comment type="subcellular location">
    <subcellularLocation>
        <location evidence="1">Bacterial flagellum basal body</location>
    </subcellularLocation>
    <subcellularLocation>
        <location evidence="2">Cell membrane</location>
        <topology evidence="2">Peripheral membrane protein</topology>
        <orientation evidence="2">Cytoplasmic side</orientation>
    </subcellularLocation>
</comment>
<dbReference type="PIRSF" id="PIRSF003161">
    <property type="entry name" value="FliG"/>
    <property type="match status" value="1"/>
</dbReference>
<accession>A0A429XBE8</accession>
<keyword evidence="8" id="KW-0472">Membrane</keyword>
<dbReference type="Gene3D" id="1.10.220.30">
    <property type="match status" value="3"/>
</dbReference>
<name>A0A429XBE8_SIMTE</name>
<dbReference type="OrthoDB" id="9780302at2"/>
<dbReference type="GO" id="GO:0005886">
    <property type="term" value="C:plasma membrane"/>
    <property type="evidence" value="ECO:0007669"/>
    <property type="project" value="UniProtKB-SubCell"/>
</dbReference>
<evidence type="ECO:0000313" key="15">
    <source>
        <dbReference type="Proteomes" id="UP000287296"/>
    </source>
</evidence>
<evidence type="ECO:0000256" key="7">
    <source>
        <dbReference type="ARBA" id="ARBA00022779"/>
    </source>
</evidence>
<comment type="caution">
    <text evidence="14">The sequence shown here is derived from an EMBL/GenBank/DDBJ whole genome shotgun (WGS) entry which is preliminary data.</text>
</comment>
<dbReference type="GO" id="GO:0006935">
    <property type="term" value="P:chemotaxis"/>
    <property type="evidence" value="ECO:0007669"/>
    <property type="project" value="UniProtKB-KW"/>
</dbReference>
<evidence type="ECO:0000256" key="9">
    <source>
        <dbReference type="ARBA" id="ARBA00023143"/>
    </source>
</evidence>
<dbReference type="EMBL" id="BORJ01000001">
    <property type="protein sequence ID" value="GIN94687.1"/>
    <property type="molecule type" value="Genomic_DNA"/>
</dbReference>
<feature type="domain" description="Flagellar motor switch protein FliG C-terminal" evidence="10">
    <location>
        <begin position="220"/>
        <end position="326"/>
    </location>
</feature>
<keyword evidence="6" id="KW-0145">Chemotaxis</keyword>
<organism evidence="14 15">
    <name type="scientific">Siminovitchia terrae</name>
    <name type="common">Bacillus terrae</name>
    <dbReference type="NCBI Taxonomy" id="1914933"/>
    <lineage>
        <taxon>Bacteria</taxon>
        <taxon>Bacillati</taxon>
        <taxon>Bacillota</taxon>
        <taxon>Bacilli</taxon>
        <taxon>Bacillales</taxon>
        <taxon>Bacillaceae</taxon>
        <taxon>Siminovitchia</taxon>
    </lineage>
</organism>
<dbReference type="EMBL" id="QYTW02000003">
    <property type="protein sequence ID" value="RST60765.1"/>
    <property type="molecule type" value="Genomic_DNA"/>
</dbReference>
<dbReference type="RefSeq" id="WP_120115173.1">
    <property type="nucleotide sequence ID" value="NZ_BORI01000007.1"/>
</dbReference>
<dbReference type="GO" id="GO:0071973">
    <property type="term" value="P:bacterial-type flagellum-dependent cell motility"/>
    <property type="evidence" value="ECO:0007669"/>
    <property type="project" value="InterPro"/>
</dbReference>
<evidence type="ECO:0000313" key="13">
    <source>
        <dbReference type="EMBL" id="GIN94687.1"/>
    </source>
</evidence>
<comment type="similarity">
    <text evidence="3">Belongs to the FliG family.</text>
</comment>
<sequence length="335" mass="37593">MEKKQKMSALQKAAVLLISLGPDTASKIYKQLTEKEVEKLTMEISSLRNVTPERKDRVVNEFHHIALAQKYITQGGLDYAKVVLEKAFGYEEASKMLKKLNASLQVRPFDFAKRADAGQILHFIQNEHPQTIALVLSYLDPEKAGQILSELPNDTQADIARRIAVMDGTSPDVIREVEEILKRKLSATVTDDYSQSGGIESIVQVLQGVDRATEKTILDTLGIQDPGLAEDIRERMFVFEDIVILDNLSIQRVIRECDSDDLMLALRVASDEVKETIFNNMSTRMAVTMQEEIELMGPVRLREIEEAQSNIVAIIRRLEDAGEIILARGGDEIIV</sequence>
<dbReference type="InterPro" id="IPR011002">
    <property type="entry name" value="FliG_a-hlx"/>
</dbReference>
<reference evidence="13 16" key="2">
    <citation type="submission" date="2021-03" db="EMBL/GenBank/DDBJ databases">
        <title>Antimicrobial resistance genes in bacteria isolated from Japanese honey, and their potential for conferring macrolide and lincosamide resistance in the American foulbrood pathogen Paenibacillus larvae.</title>
        <authorList>
            <person name="Okamoto M."/>
            <person name="Kumagai M."/>
            <person name="Kanamori H."/>
            <person name="Takamatsu D."/>
        </authorList>
    </citation>
    <scope>NUCLEOTIDE SEQUENCE [LARGE SCALE GENOMIC DNA]</scope>
    <source>
        <strain evidence="13 16">J6TS1</strain>
    </source>
</reference>
<evidence type="ECO:0000256" key="5">
    <source>
        <dbReference type="ARBA" id="ARBA00022475"/>
    </source>
</evidence>
<dbReference type="InterPro" id="IPR028263">
    <property type="entry name" value="FliG_N"/>
</dbReference>
<feature type="domain" description="Flagellar motor switch protein FliG N-terminal" evidence="12">
    <location>
        <begin position="6"/>
        <end position="109"/>
    </location>
</feature>
<proteinExistence type="inferred from homology"/>
<evidence type="ECO:0000256" key="2">
    <source>
        <dbReference type="ARBA" id="ARBA00004413"/>
    </source>
</evidence>
<evidence type="ECO:0000256" key="8">
    <source>
        <dbReference type="ARBA" id="ARBA00023136"/>
    </source>
</evidence>
<gene>
    <name evidence="14" type="primary">fliG</name>
    <name evidence="14" type="ORF">D5F11_005295</name>
    <name evidence="13" type="ORF">J6TS1_05570</name>
</gene>
<dbReference type="AlphaFoldDB" id="A0A429XBE8"/>
<evidence type="ECO:0000256" key="3">
    <source>
        <dbReference type="ARBA" id="ARBA00010299"/>
    </source>
</evidence>
<keyword evidence="14" id="KW-0282">Flagellum</keyword>
<evidence type="ECO:0000259" key="12">
    <source>
        <dbReference type="Pfam" id="PF14842"/>
    </source>
</evidence>
<dbReference type="InterPro" id="IPR032779">
    <property type="entry name" value="FliG_M"/>
</dbReference>
<dbReference type="Pfam" id="PF14841">
    <property type="entry name" value="FliG_M"/>
    <property type="match status" value="1"/>
</dbReference>